<dbReference type="Proteomes" id="UP000176480">
    <property type="component" value="Unassembled WGS sequence"/>
</dbReference>
<reference evidence="1 2" key="1">
    <citation type="journal article" date="2016" name="Nat. Commun.">
        <title>Thousands of microbial genomes shed light on interconnected biogeochemical processes in an aquifer system.</title>
        <authorList>
            <person name="Anantharaman K."/>
            <person name="Brown C.T."/>
            <person name="Hug L.A."/>
            <person name="Sharon I."/>
            <person name="Castelle C.J."/>
            <person name="Probst A.J."/>
            <person name="Thomas B.C."/>
            <person name="Singh A."/>
            <person name="Wilkins M.J."/>
            <person name="Karaoz U."/>
            <person name="Brodie E.L."/>
            <person name="Williams K.H."/>
            <person name="Hubbard S.S."/>
            <person name="Banfield J.F."/>
        </authorList>
    </citation>
    <scope>NUCLEOTIDE SEQUENCE [LARGE SCALE GENOMIC DNA]</scope>
</reference>
<dbReference type="SUPFAM" id="SSF102405">
    <property type="entry name" value="MCP/YpsA-like"/>
    <property type="match status" value="1"/>
</dbReference>
<dbReference type="Gene3D" id="3.40.50.450">
    <property type="match status" value="1"/>
</dbReference>
<accession>A0A1F7J7M1</accession>
<dbReference type="Pfam" id="PF18306">
    <property type="entry name" value="LDcluster4"/>
    <property type="match status" value="1"/>
</dbReference>
<evidence type="ECO:0000313" key="1">
    <source>
        <dbReference type="EMBL" id="OGK51585.1"/>
    </source>
</evidence>
<dbReference type="STRING" id="1802067.A2966_02940"/>
<gene>
    <name evidence="1" type="ORF">A2966_02940</name>
</gene>
<dbReference type="EMBL" id="MGAR01000024">
    <property type="protein sequence ID" value="OGK51585.1"/>
    <property type="molecule type" value="Genomic_DNA"/>
</dbReference>
<dbReference type="InterPro" id="IPR041164">
    <property type="entry name" value="LDcluster4"/>
</dbReference>
<dbReference type="AlphaFoldDB" id="A0A1F7J7M1"/>
<organism evidence="1 2">
    <name type="scientific">Candidatus Roizmanbacteria bacterium RIFCSPLOWO2_01_FULL_41_22</name>
    <dbReference type="NCBI Taxonomy" id="1802067"/>
    <lineage>
        <taxon>Bacteria</taxon>
        <taxon>Candidatus Roizmaniibacteriota</taxon>
    </lineage>
</organism>
<comment type="caution">
    <text evidence="1">The sequence shown here is derived from an EMBL/GenBank/DDBJ whole genome shotgun (WGS) entry which is preliminary data.</text>
</comment>
<name>A0A1F7J7M1_9BACT</name>
<evidence type="ECO:0000313" key="2">
    <source>
        <dbReference type="Proteomes" id="UP000176480"/>
    </source>
</evidence>
<proteinExistence type="predicted"/>
<sequence length="229" mass="25612">MLYKVGVYGSAVKEKDTVIAKAKALGQALGRRQDIIIINGACTGLPYIASYEAAKAGREVWGFSPELDLENQKRFTPNEDISIYTKLVYVPKDFLFAGNPMARKKYRNVISTASCDAGIIISGRWGTMNEFTNLFDMGKVIGVLTGTGGIADELELLNQKVHKPGKAIVYFSRDPKELVKLVIGEVEKRKSANKINREKLLRDLEIVRSFKGKNKISLSQFIIEDRQRH</sequence>
<protein>
    <submittedName>
        <fullName evidence="1">Uncharacterized protein</fullName>
    </submittedName>
</protein>